<feature type="compositionally biased region" description="Acidic residues" evidence="1">
    <location>
        <begin position="318"/>
        <end position="327"/>
    </location>
</feature>
<dbReference type="GO" id="GO:0032588">
    <property type="term" value="C:trans-Golgi network membrane"/>
    <property type="evidence" value="ECO:0007669"/>
    <property type="project" value="InterPro"/>
</dbReference>
<dbReference type="GO" id="GO:0030121">
    <property type="term" value="C:AP-1 adaptor complex"/>
    <property type="evidence" value="ECO:0007669"/>
    <property type="project" value="TreeGrafter"/>
</dbReference>
<sequence>MEPYIMPLHSSSPPPLDDDGDGEAGSDDDEFGDFGVFSCSPPGFPSSIKPPPSSLKEPAPATKAAKDPPTCNLNHPVEQFQTLSSLGSNSVRGEGFDAELSSHLTNGYGEGGHNSEAHDAPVVGTFSYMEESGFADFTVFSEQAAHPWCCGFSPLGNPEKWVGEVEGSNMGEQIYGPAEAIMNSEPKSLCVHEARENICTKVNHCENRDAAIVHSSQDHHQPQEAVAAFDSEQPCFAEEDTGNDGDSWREIRCRLRSLQTSELHEDEESEKPPTVSVYESAFEDLSSICEDFSFEGISCDLEPNVSSLASPDNQSDWDQTDDEDEELENHKRSDSFGNSSMTNLSQIEEEKCFHQSVTQETSATSTQSRSLTRRGDEFSDFSDSVWEHHRDQECVQDVTVMVQSLGTLPPSDSFADFCSAPTQEDGDGSWAVFQDKRDQEEGQMRTQVRDQVSSLHIDGCTEEDQDQVQQCGVLKRNSCQVLFSCRVQQLLWTTFPEVVVPAMEGEEEAQSLGTLLLSRHLTESEEEKMPELNSDQWVQQGLCWPHKDIHSAVGLRFQWRGSHTNMSLLRCLGVDTRNNVFIGAKKSVAVSTFASNLGKLDPTKDSAPAARSTANTAGTPQEFPGPHVKLDPSKDSVQEAPPSGLLERSSRHLSSSQDDSFALNLDYFGPEEKSRSNICSNSPPPGVDRELYELTMSNLESSSSSRHLEDTLNRLMSAAEKTSTAVRKPLQDEELSAESSSVIAGLPNLSFMKATVLMFPSILIPKESLVLE</sequence>
<dbReference type="InterPro" id="IPR046359">
    <property type="entry name" value="Aftin-like"/>
</dbReference>
<dbReference type="GO" id="GO:0030276">
    <property type="term" value="F:clathrin binding"/>
    <property type="evidence" value="ECO:0007669"/>
    <property type="project" value="InterPro"/>
</dbReference>
<evidence type="ECO:0000313" key="3">
    <source>
        <dbReference type="EMBL" id="KAG7511652.1"/>
    </source>
</evidence>
<dbReference type="Pfam" id="PF15045">
    <property type="entry name" value="Clathrin_bdg"/>
    <property type="match status" value="1"/>
</dbReference>
<protein>
    <recommendedName>
        <fullName evidence="2">Aftiphilin clathrin-binding box domain-containing protein</fullName>
    </recommendedName>
</protein>
<feature type="region of interest" description="Disordered" evidence="1">
    <location>
        <begin position="597"/>
        <end position="658"/>
    </location>
</feature>
<proteinExistence type="predicted"/>
<evidence type="ECO:0000256" key="1">
    <source>
        <dbReference type="SAM" id="MobiDB-lite"/>
    </source>
</evidence>
<reference evidence="3 4" key="1">
    <citation type="journal article" date="2021" name="Sci. Rep.">
        <title>Chromosome anchoring in Senegalese sole (Solea senegalensis) reveals sex-associated markers and genome rearrangements in flatfish.</title>
        <authorList>
            <person name="Guerrero-Cozar I."/>
            <person name="Gomez-Garrido J."/>
            <person name="Berbel C."/>
            <person name="Martinez-Blanch J.F."/>
            <person name="Alioto T."/>
            <person name="Claros M.G."/>
            <person name="Gagnaire P.A."/>
            <person name="Manchado M."/>
        </authorList>
    </citation>
    <scope>NUCLEOTIDE SEQUENCE [LARGE SCALE GENOMIC DNA]</scope>
    <source>
        <strain evidence="3">Sse05_10M</strain>
    </source>
</reference>
<dbReference type="PANTHER" id="PTHR16156:SF10">
    <property type="entry name" value="AFTIPHILIN-RELATED"/>
    <property type="match status" value="1"/>
</dbReference>
<dbReference type="PANTHER" id="PTHR16156">
    <property type="entry name" value="AFTIPHILIN A-RELATED"/>
    <property type="match status" value="1"/>
</dbReference>
<organism evidence="3 4">
    <name type="scientific">Solea senegalensis</name>
    <name type="common">Senegalese sole</name>
    <dbReference type="NCBI Taxonomy" id="28829"/>
    <lineage>
        <taxon>Eukaryota</taxon>
        <taxon>Metazoa</taxon>
        <taxon>Chordata</taxon>
        <taxon>Craniata</taxon>
        <taxon>Vertebrata</taxon>
        <taxon>Euteleostomi</taxon>
        <taxon>Actinopterygii</taxon>
        <taxon>Neopterygii</taxon>
        <taxon>Teleostei</taxon>
        <taxon>Neoteleostei</taxon>
        <taxon>Acanthomorphata</taxon>
        <taxon>Carangaria</taxon>
        <taxon>Pleuronectiformes</taxon>
        <taxon>Pleuronectoidei</taxon>
        <taxon>Soleidae</taxon>
        <taxon>Solea</taxon>
    </lineage>
</organism>
<feature type="compositionally biased region" description="Basic and acidic residues" evidence="1">
    <location>
        <begin position="628"/>
        <end position="637"/>
    </location>
</feature>
<feature type="compositionally biased region" description="Low complexity" evidence="1">
    <location>
        <begin position="58"/>
        <end position="70"/>
    </location>
</feature>
<feature type="domain" description="Aftiphilin clathrin-binding box" evidence="2">
    <location>
        <begin position="547"/>
        <end position="604"/>
    </location>
</feature>
<feature type="region of interest" description="Disordered" evidence="1">
    <location>
        <begin position="1"/>
        <end position="75"/>
    </location>
</feature>
<evidence type="ECO:0000313" key="4">
    <source>
        <dbReference type="Proteomes" id="UP000693946"/>
    </source>
</evidence>
<dbReference type="Proteomes" id="UP000693946">
    <property type="component" value="Linkage Group LG15"/>
</dbReference>
<dbReference type="EMBL" id="JAGKHQ010000007">
    <property type="protein sequence ID" value="KAG7511652.1"/>
    <property type="molecule type" value="Genomic_DNA"/>
</dbReference>
<dbReference type="AlphaFoldDB" id="A0AAV6S597"/>
<feature type="compositionally biased region" description="Acidic residues" evidence="1">
    <location>
        <begin position="16"/>
        <end position="32"/>
    </location>
</feature>
<dbReference type="InterPro" id="IPR029205">
    <property type="entry name" value="Clathrin-bd"/>
</dbReference>
<keyword evidence="4" id="KW-1185">Reference proteome</keyword>
<feature type="compositionally biased region" description="Polar residues" evidence="1">
    <location>
        <begin position="355"/>
        <end position="370"/>
    </location>
</feature>
<name>A0AAV6S597_SOLSE</name>
<feature type="region of interest" description="Disordered" evidence="1">
    <location>
        <begin position="305"/>
        <end position="340"/>
    </location>
</feature>
<comment type="caution">
    <text evidence="3">The sequence shown here is derived from an EMBL/GenBank/DDBJ whole genome shotgun (WGS) entry which is preliminary data.</text>
</comment>
<feature type="compositionally biased region" description="Pro residues" evidence="1">
    <location>
        <begin position="42"/>
        <end position="53"/>
    </location>
</feature>
<gene>
    <name evidence="3" type="ORF">JOB18_006434</name>
</gene>
<evidence type="ECO:0000259" key="2">
    <source>
        <dbReference type="Pfam" id="PF15045"/>
    </source>
</evidence>
<feature type="compositionally biased region" description="Low complexity" evidence="1">
    <location>
        <begin position="643"/>
        <end position="658"/>
    </location>
</feature>
<accession>A0AAV6S597</accession>
<feature type="compositionally biased region" description="Polar residues" evidence="1">
    <location>
        <begin position="305"/>
        <end position="317"/>
    </location>
</feature>
<feature type="region of interest" description="Disordered" evidence="1">
    <location>
        <begin position="353"/>
        <end position="375"/>
    </location>
</feature>